<dbReference type="InterPro" id="IPR053005">
    <property type="entry name" value="Nuclear_Pos-Cytoskel_Interact"/>
</dbReference>
<dbReference type="HOGENOM" id="CLU_951768_0_0_1"/>
<evidence type="ECO:0000313" key="3">
    <source>
        <dbReference type="EMBL" id="KIO31470.1"/>
    </source>
</evidence>
<dbReference type="GO" id="GO:0005739">
    <property type="term" value="C:mitochondrion"/>
    <property type="evidence" value="ECO:0007669"/>
    <property type="project" value="TreeGrafter"/>
</dbReference>
<evidence type="ECO:0008006" key="5">
    <source>
        <dbReference type="Google" id="ProtNLM"/>
    </source>
</evidence>
<evidence type="ECO:0000313" key="4">
    <source>
        <dbReference type="Proteomes" id="UP000054248"/>
    </source>
</evidence>
<feature type="compositionally biased region" description="Low complexity" evidence="2">
    <location>
        <begin position="240"/>
        <end position="258"/>
    </location>
</feature>
<dbReference type="PANTHER" id="PTHR28190">
    <property type="entry name" value="NUCLEAR MIGRATION PROTEIN NUM1"/>
    <property type="match status" value="1"/>
</dbReference>
<keyword evidence="1" id="KW-0175">Coiled coil</keyword>
<dbReference type="GO" id="GO:0015631">
    <property type="term" value="F:tubulin binding"/>
    <property type="evidence" value="ECO:0007669"/>
    <property type="project" value="TreeGrafter"/>
</dbReference>
<feature type="compositionally biased region" description="Polar residues" evidence="2">
    <location>
        <begin position="197"/>
        <end position="210"/>
    </location>
</feature>
<evidence type="ECO:0000256" key="2">
    <source>
        <dbReference type="SAM" id="MobiDB-lite"/>
    </source>
</evidence>
<dbReference type="OrthoDB" id="2149224at2759"/>
<dbReference type="Proteomes" id="UP000054248">
    <property type="component" value="Unassembled WGS sequence"/>
</dbReference>
<dbReference type="EMBL" id="KN822963">
    <property type="protein sequence ID" value="KIO31470.1"/>
    <property type="molecule type" value="Genomic_DNA"/>
</dbReference>
<feature type="non-terminal residue" evidence="3">
    <location>
        <position position="1"/>
    </location>
</feature>
<proteinExistence type="predicted"/>
<dbReference type="GO" id="GO:0005938">
    <property type="term" value="C:cell cortex"/>
    <property type="evidence" value="ECO:0007669"/>
    <property type="project" value="TreeGrafter"/>
</dbReference>
<reference evidence="4" key="2">
    <citation type="submission" date="2015-01" db="EMBL/GenBank/DDBJ databases">
        <title>Evolutionary Origins and Diversification of the Mycorrhizal Mutualists.</title>
        <authorList>
            <consortium name="DOE Joint Genome Institute"/>
            <consortium name="Mycorrhizal Genomics Consortium"/>
            <person name="Kohler A."/>
            <person name="Kuo A."/>
            <person name="Nagy L.G."/>
            <person name="Floudas D."/>
            <person name="Copeland A."/>
            <person name="Barry K.W."/>
            <person name="Cichocki N."/>
            <person name="Veneault-Fourrey C."/>
            <person name="LaButti K."/>
            <person name="Lindquist E.A."/>
            <person name="Lipzen A."/>
            <person name="Lundell T."/>
            <person name="Morin E."/>
            <person name="Murat C."/>
            <person name="Riley R."/>
            <person name="Ohm R."/>
            <person name="Sun H."/>
            <person name="Tunlid A."/>
            <person name="Henrissat B."/>
            <person name="Grigoriev I.V."/>
            <person name="Hibbett D.S."/>
            <person name="Martin F."/>
        </authorList>
    </citation>
    <scope>NUCLEOTIDE SEQUENCE [LARGE SCALE GENOMIC DNA]</scope>
    <source>
        <strain evidence="4">MUT 4182</strain>
    </source>
</reference>
<dbReference type="GO" id="GO:0000226">
    <property type="term" value="P:microtubule cytoskeleton organization"/>
    <property type="evidence" value="ECO:0007669"/>
    <property type="project" value="TreeGrafter"/>
</dbReference>
<feature type="compositionally biased region" description="Polar residues" evidence="2">
    <location>
        <begin position="259"/>
        <end position="276"/>
    </location>
</feature>
<reference evidence="3 4" key="1">
    <citation type="submission" date="2014-04" db="EMBL/GenBank/DDBJ databases">
        <authorList>
            <consortium name="DOE Joint Genome Institute"/>
            <person name="Kuo A."/>
            <person name="Girlanda M."/>
            <person name="Perotto S."/>
            <person name="Kohler A."/>
            <person name="Nagy L.G."/>
            <person name="Floudas D."/>
            <person name="Copeland A."/>
            <person name="Barry K.W."/>
            <person name="Cichocki N."/>
            <person name="Veneault-Fourrey C."/>
            <person name="LaButti K."/>
            <person name="Lindquist E.A."/>
            <person name="Lipzen A."/>
            <person name="Lundell T."/>
            <person name="Morin E."/>
            <person name="Murat C."/>
            <person name="Sun H."/>
            <person name="Tunlid A."/>
            <person name="Henrissat B."/>
            <person name="Grigoriev I.V."/>
            <person name="Hibbett D.S."/>
            <person name="Martin F."/>
            <person name="Nordberg H.P."/>
            <person name="Cantor M.N."/>
            <person name="Hua S.X."/>
        </authorList>
    </citation>
    <scope>NUCLEOTIDE SEQUENCE [LARGE SCALE GENOMIC DNA]</scope>
    <source>
        <strain evidence="3 4">MUT 4182</strain>
    </source>
</reference>
<dbReference type="STRING" id="1051891.A0A0C3QHS7"/>
<organism evidence="3 4">
    <name type="scientific">Tulasnella calospora MUT 4182</name>
    <dbReference type="NCBI Taxonomy" id="1051891"/>
    <lineage>
        <taxon>Eukaryota</taxon>
        <taxon>Fungi</taxon>
        <taxon>Dikarya</taxon>
        <taxon>Basidiomycota</taxon>
        <taxon>Agaricomycotina</taxon>
        <taxon>Agaricomycetes</taxon>
        <taxon>Cantharellales</taxon>
        <taxon>Tulasnellaceae</taxon>
        <taxon>Tulasnella</taxon>
    </lineage>
</organism>
<dbReference type="PANTHER" id="PTHR28190:SF1">
    <property type="entry name" value="NUCLEAR MIGRATION PROTEIN NUM1"/>
    <property type="match status" value="1"/>
</dbReference>
<protein>
    <recommendedName>
        <fullName evidence="5">NUDE domain-containing protein</fullName>
    </recommendedName>
</protein>
<accession>A0A0C3QHS7</accession>
<evidence type="ECO:0000256" key="1">
    <source>
        <dbReference type="SAM" id="Coils"/>
    </source>
</evidence>
<gene>
    <name evidence="3" type="ORF">M407DRAFT_68021</name>
</gene>
<feature type="compositionally biased region" description="Basic and acidic residues" evidence="2">
    <location>
        <begin position="278"/>
        <end position="287"/>
    </location>
</feature>
<dbReference type="AlphaFoldDB" id="A0A0C3QHS7"/>
<feature type="coiled-coil region" evidence="1">
    <location>
        <begin position="33"/>
        <end position="169"/>
    </location>
</feature>
<keyword evidence="4" id="KW-1185">Reference proteome</keyword>
<name>A0A0C3QHS7_9AGAM</name>
<feature type="region of interest" description="Disordered" evidence="2">
    <location>
        <begin position="178"/>
        <end position="293"/>
    </location>
</feature>
<sequence length="293" mass="32952">RAKNAAHRQDDVQFAYDIGTSLLAEVRRLQSLFSERDKTIQDMKADKDDLEKENDLLRTNLRQQETAADRFKEENWNLEVKNQEATAALNETQQTAARAESELKRATRQLTKAREAAENHKSEHEKVSASYDEFKTKYETDVAQMRKQAAALTREKSDLQASLDTMKTEMAKRERLIGKNRFGSPLANDNPPAEGSLQPTITTTKISSRLRSPREENWMPMALHSGLPDMPTTTTPHAILLLPSPASSSHPTTPQTSLKPSNKLSPTPTAKSAHSKTPSKERKDRSSSSRNSW</sequence>
<dbReference type="Gene3D" id="1.10.287.1490">
    <property type="match status" value="1"/>
</dbReference>